<proteinExistence type="predicted"/>
<dbReference type="GeneID" id="117573603"/>
<dbReference type="OrthoDB" id="6370791at2759"/>
<evidence type="ECO:0000313" key="3">
    <source>
        <dbReference type="RefSeq" id="XP_034112790.1"/>
    </source>
</evidence>
<evidence type="ECO:0000313" key="2">
    <source>
        <dbReference type="Proteomes" id="UP000515160"/>
    </source>
</evidence>
<accession>A0A6P8XN47</accession>
<evidence type="ECO:0000256" key="1">
    <source>
        <dbReference type="SAM" id="SignalP"/>
    </source>
</evidence>
<dbReference type="SMART" id="SM00700">
    <property type="entry name" value="JHBP"/>
    <property type="match status" value="1"/>
</dbReference>
<feature type="signal peptide" evidence="1">
    <location>
        <begin position="1"/>
        <end position="18"/>
    </location>
</feature>
<sequence length="260" mass="28737">MLGKFSLILALLVAATSAYPSTYDNALIGYSDAVEMFLQAWQKIIPCGYAAGNLPVLAPLTVDFQAFNYSNGNTNLVGNVSNIRISGLNNFQILSGGYNDSTNRAHFDVIFPQLQILGAYELEGNLSVGGLPLPIRQNVLINKKLIDWRFVGEYTFAQSANNSNGLQISDFDLKYFVAGVKVDNWDKYLDVAANNFVNNFIESFSLLFAEEIQPYVNTLFATYSLPAINDLLSGLSLTELTDFFVMQAELWNMADCQVKA</sequence>
<dbReference type="InterPro" id="IPR038606">
    <property type="entry name" value="To_sf"/>
</dbReference>
<dbReference type="PANTHER" id="PTHR20993:SF0">
    <property type="entry name" value="GH07914P"/>
    <property type="match status" value="1"/>
</dbReference>
<dbReference type="AlphaFoldDB" id="A0A6P8XN47"/>
<keyword evidence="1" id="KW-0732">Signal</keyword>
<dbReference type="Proteomes" id="UP000515160">
    <property type="component" value="Chromosome 2R"/>
</dbReference>
<keyword evidence="2" id="KW-1185">Reference proteome</keyword>
<dbReference type="InterPro" id="IPR010562">
    <property type="entry name" value="Haemolymph_juvenile_hormone-bd"/>
</dbReference>
<dbReference type="RefSeq" id="XP_034112790.1">
    <property type="nucleotide sequence ID" value="XM_034256899.1"/>
</dbReference>
<dbReference type="PANTHER" id="PTHR20993">
    <property type="entry name" value="GH07914P"/>
    <property type="match status" value="1"/>
</dbReference>
<name>A0A6P8XN47_DROAB</name>
<gene>
    <name evidence="3" type="primary">LOC117573603</name>
</gene>
<dbReference type="Gene3D" id="3.15.10.30">
    <property type="entry name" value="Haemolymph juvenile hormone binding protein"/>
    <property type="match status" value="1"/>
</dbReference>
<reference evidence="3" key="1">
    <citation type="submission" date="2025-08" db="UniProtKB">
        <authorList>
            <consortium name="RefSeq"/>
        </authorList>
    </citation>
    <scope>IDENTIFICATION</scope>
    <source>
        <strain evidence="3">15112-1751.03</strain>
        <tissue evidence="3">Whole Adult</tissue>
    </source>
</reference>
<organism evidence="2 3">
    <name type="scientific">Drosophila albomicans</name>
    <name type="common">Fruit fly</name>
    <dbReference type="NCBI Taxonomy" id="7291"/>
    <lineage>
        <taxon>Eukaryota</taxon>
        <taxon>Metazoa</taxon>
        <taxon>Ecdysozoa</taxon>
        <taxon>Arthropoda</taxon>
        <taxon>Hexapoda</taxon>
        <taxon>Insecta</taxon>
        <taxon>Pterygota</taxon>
        <taxon>Neoptera</taxon>
        <taxon>Endopterygota</taxon>
        <taxon>Diptera</taxon>
        <taxon>Brachycera</taxon>
        <taxon>Muscomorpha</taxon>
        <taxon>Ephydroidea</taxon>
        <taxon>Drosophilidae</taxon>
        <taxon>Drosophila</taxon>
    </lineage>
</organism>
<protein>
    <submittedName>
        <fullName evidence="3">Uncharacterized protein LOC117573603</fullName>
    </submittedName>
</protein>
<feature type="chain" id="PRO_5027917139" evidence="1">
    <location>
        <begin position="19"/>
        <end position="260"/>
    </location>
</feature>
<dbReference type="Pfam" id="PF06585">
    <property type="entry name" value="JHBP"/>
    <property type="match status" value="1"/>
</dbReference>